<reference evidence="2 3" key="1">
    <citation type="submission" date="2020-01" db="EMBL/GenBank/DDBJ databases">
        <authorList>
            <person name="Lee S.D."/>
        </authorList>
    </citation>
    <scope>NUCLEOTIDE SEQUENCE [LARGE SCALE GENOMIC DNA]</scope>
    <source>
        <strain evidence="2 3">SAP-1</strain>
    </source>
</reference>
<sequence length="308" mass="35268">MLSRTASELYWMARYLERAENIARLMDVTNKLSMMSIRDNNNDLLVPLQLTGTQDLFYEKYHQVTMSNLLNFFALDSSNHSSIVSCLQMAWNNAHAVRGSLSSEVWESINASWIEMKSIRRQGVGSAGADSFFDWVKERSHLFRGAMFGTLLRTDALNFIRLGTMLERADSTARLLEAKNRLLDADEDPVREYYRMDTLLRAVSAREAFHSLYKQQLSRESIADLLILRSELPRSLLACVEVITEQLELIGGIAGNQPRRRAHTLYTQLRFSTLDEILELGLSHWLNDFLSQTNGIAESVHHTYLEAQ</sequence>
<evidence type="ECO:0000259" key="1">
    <source>
        <dbReference type="Pfam" id="PF04168"/>
    </source>
</evidence>
<comment type="caution">
    <text evidence="2">The sequence shown here is derived from an EMBL/GenBank/DDBJ whole genome shotgun (WGS) entry which is preliminary data.</text>
</comment>
<dbReference type="Pfam" id="PF04168">
    <property type="entry name" value="Alpha-E"/>
    <property type="match status" value="1"/>
</dbReference>
<evidence type="ECO:0000313" key="3">
    <source>
        <dbReference type="Proteomes" id="UP000585363"/>
    </source>
</evidence>
<organism evidence="2 3">
    <name type="scientific">Rouxiella aceris</name>
    <dbReference type="NCBI Taxonomy" id="2703884"/>
    <lineage>
        <taxon>Bacteria</taxon>
        <taxon>Pseudomonadati</taxon>
        <taxon>Pseudomonadota</taxon>
        <taxon>Gammaproteobacteria</taxon>
        <taxon>Enterobacterales</taxon>
        <taxon>Yersiniaceae</taxon>
        <taxon>Rouxiella</taxon>
    </lineage>
</organism>
<dbReference type="InterPro" id="IPR007296">
    <property type="entry name" value="DUF403"/>
</dbReference>
<accession>A0A848MJK8</accession>
<evidence type="ECO:0000313" key="2">
    <source>
        <dbReference type="EMBL" id="NMP28658.1"/>
    </source>
</evidence>
<dbReference type="Proteomes" id="UP000585363">
    <property type="component" value="Unassembled WGS sequence"/>
</dbReference>
<proteinExistence type="predicted"/>
<keyword evidence="3" id="KW-1185">Reference proteome</keyword>
<name>A0A848MJK8_9GAMM</name>
<dbReference type="AlphaFoldDB" id="A0A848MJK8"/>
<protein>
    <submittedName>
        <fullName evidence="2">Alpha-E domain-containing protein</fullName>
    </submittedName>
</protein>
<dbReference type="EMBL" id="JAADJU010000009">
    <property type="protein sequence ID" value="NMP28658.1"/>
    <property type="molecule type" value="Genomic_DNA"/>
</dbReference>
<reference evidence="2 3" key="2">
    <citation type="submission" date="2020-06" db="EMBL/GenBank/DDBJ databases">
        <title>Polyphasic characterization of a Rahnella strain isolated from tree sap.</title>
        <authorList>
            <person name="Kim I.S."/>
        </authorList>
    </citation>
    <scope>NUCLEOTIDE SEQUENCE [LARGE SCALE GENOMIC DNA]</scope>
    <source>
        <strain evidence="2 3">SAP-1</strain>
    </source>
</reference>
<feature type="domain" description="DUF403" evidence="1">
    <location>
        <begin position="1"/>
        <end position="305"/>
    </location>
</feature>
<dbReference type="RefSeq" id="WP_169404368.1">
    <property type="nucleotide sequence ID" value="NZ_JAADJU010000009.1"/>
</dbReference>
<gene>
    <name evidence="2" type="ORF">GW590_17485</name>
</gene>
<dbReference type="PANTHER" id="PTHR34595">
    <property type="entry name" value="BLR5612 PROTEIN"/>
    <property type="match status" value="1"/>
</dbReference>
<dbReference type="PANTHER" id="PTHR34595:SF7">
    <property type="entry name" value="SLL1039 PROTEIN"/>
    <property type="match status" value="1"/>
</dbReference>
<dbReference type="InterPro" id="IPR051680">
    <property type="entry name" value="ATP-dep_Glu-Cys_Ligase-2"/>
</dbReference>